<reference evidence="2 3" key="1">
    <citation type="journal article" date="2016" name="Nat. Commun.">
        <title>Thousands of microbial genomes shed light on interconnected biogeochemical processes in an aquifer system.</title>
        <authorList>
            <person name="Anantharaman K."/>
            <person name="Brown C.T."/>
            <person name="Hug L.A."/>
            <person name="Sharon I."/>
            <person name="Castelle C.J."/>
            <person name="Probst A.J."/>
            <person name="Thomas B.C."/>
            <person name="Singh A."/>
            <person name="Wilkins M.J."/>
            <person name="Karaoz U."/>
            <person name="Brodie E.L."/>
            <person name="Williams K.H."/>
            <person name="Hubbard S.S."/>
            <person name="Banfield J.F."/>
        </authorList>
    </citation>
    <scope>NUCLEOTIDE SEQUENCE [LARGE SCALE GENOMIC DNA]</scope>
</reference>
<evidence type="ECO:0000313" key="2">
    <source>
        <dbReference type="EMBL" id="OGM03531.1"/>
    </source>
</evidence>
<dbReference type="InterPro" id="IPR036705">
    <property type="entry name" value="Ribosyl_crysJ1_sf"/>
</dbReference>
<keyword evidence="1" id="KW-0460">Magnesium</keyword>
<accession>A0A1F7WL20</accession>
<feature type="binding site" evidence="1">
    <location>
        <position position="271"/>
    </location>
    <ligand>
        <name>Mg(2+)</name>
        <dbReference type="ChEBI" id="CHEBI:18420"/>
        <label>1</label>
    </ligand>
</feature>
<dbReference type="Pfam" id="PF03747">
    <property type="entry name" value="ADP_ribosyl_GH"/>
    <property type="match status" value="1"/>
</dbReference>
<dbReference type="Gene3D" id="1.10.4080.10">
    <property type="entry name" value="ADP-ribosylation/Crystallin J1"/>
    <property type="match status" value="1"/>
</dbReference>
<dbReference type="PANTHER" id="PTHR16222">
    <property type="entry name" value="ADP-RIBOSYLGLYCOHYDROLASE"/>
    <property type="match status" value="1"/>
</dbReference>
<feature type="binding site" evidence="1">
    <location>
        <position position="59"/>
    </location>
    <ligand>
        <name>Mg(2+)</name>
        <dbReference type="ChEBI" id="CHEBI:18420"/>
        <label>1</label>
    </ligand>
</feature>
<feature type="binding site" evidence="1">
    <location>
        <position position="270"/>
    </location>
    <ligand>
        <name>Mg(2+)</name>
        <dbReference type="ChEBI" id="CHEBI:18420"/>
        <label>1</label>
    </ligand>
</feature>
<proteinExistence type="predicted"/>
<keyword evidence="1" id="KW-0479">Metal-binding</keyword>
<dbReference type="GO" id="GO:0046872">
    <property type="term" value="F:metal ion binding"/>
    <property type="evidence" value="ECO:0007669"/>
    <property type="project" value="UniProtKB-KW"/>
</dbReference>
<organism evidence="2 3">
    <name type="scientific">Candidatus Wallbacteria bacterium GWC2_49_35</name>
    <dbReference type="NCBI Taxonomy" id="1817813"/>
    <lineage>
        <taxon>Bacteria</taxon>
        <taxon>Candidatus Walliibacteriota</taxon>
    </lineage>
</organism>
<dbReference type="PANTHER" id="PTHR16222:SF12">
    <property type="entry name" value="ADP-RIBOSYLGLYCOHYDROLASE-RELATED"/>
    <property type="match status" value="1"/>
</dbReference>
<feature type="binding site" evidence="1">
    <location>
        <position position="60"/>
    </location>
    <ligand>
        <name>Mg(2+)</name>
        <dbReference type="ChEBI" id="CHEBI:18420"/>
        <label>1</label>
    </ligand>
</feature>
<gene>
    <name evidence="2" type="ORF">A2008_12085</name>
</gene>
<evidence type="ECO:0000313" key="3">
    <source>
        <dbReference type="Proteomes" id="UP000178735"/>
    </source>
</evidence>
<feature type="binding site" evidence="1">
    <location>
        <position position="58"/>
    </location>
    <ligand>
        <name>Mg(2+)</name>
        <dbReference type="ChEBI" id="CHEBI:18420"/>
        <label>1</label>
    </ligand>
</feature>
<evidence type="ECO:0000256" key="1">
    <source>
        <dbReference type="PIRSR" id="PIRSR605502-1"/>
    </source>
</evidence>
<dbReference type="EMBL" id="MGFH01000162">
    <property type="protein sequence ID" value="OGM03531.1"/>
    <property type="molecule type" value="Genomic_DNA"/>
</dbReference>
<dbReference type="InterPro" id="IPR005502">
    <property type="entry name" value="Ribosyl_crysJ1"/>
</dbReference>
<protein>
    <recommendedName>
        <fullName evidence="4">Dinitrogenase reductase</fullName>
    </recommendedName>
</protein>
<feature type="binding site" evidence="1">
    <location>
        <position position="268"/>
    </location>
    <ligand>
        <name>Mg(2+)</name>
        <dbReference type="ChEBI" id="CHEBI:18420"/>
        <label>1</label>
    </ligand>
</feature>
<dbReference type="InterPro" id="IPR050792">
    <property type="entry name" value="ADP-ribosylglycohydrolase"/>
</dbReference>
<sequence length="303" mass="32294">MKANFDFNLKDAITGCISGTAAGDSLGLLYENLTPARQNKLYPDISKQKFFFSRGMISDDTEHTLMMAAALIRSDFTVESFLNEFARRLKKWIFTMPAGAGLATLRSCLKLIAGFSPHTSGVFSAGNGPSMRIALIGIIFGGDAEELKAFVRAATRITHTDKKAENAALAVAAAAYASASKKNISPAEYFETVRGLMPDEQEFLNLISSAAESAARGETTFEFTQRSGLAGGVGGYSYHTVPAAIHCWLSNQSNFREGIISMIRCGGDTDTTSAIAGAIIGAGVGKNGIPAEWSDNIAGWPYT</sequence>
<dbReference type="Proteomes" id="UP000178735">
    <property type="component" value="Unassembled WGS sequence"/>
</dbReference>
<feature type="non-terminal residue" evidence="2">
    <location>
        <position position="303"/>
    </location>
</feature>
<comment type="cofactor">
    <cofactor evidence="1">
        <name>Mg(2+)</name>
        <dbReference type="ChEBI" id="CHEBI:18420"/>
    </cofactor>
    <text evidence="1">Binds 2 magnesium ions per subunit.</text>
</comment>
<dbReference type="STRING" id="1817813.A2008_12085"/>
<dbReference type="AlphaFoldDB" id="A0A1F7WL20"/>
<name>A0A1F7WL20_9BACT</name>
<comment type="caution">
    <text evidence="2">The sequence shown here is derived from an EMBL/GenBank/DDBJ whole genome shotgun (WGS) entry which is preliminary data.</text>
</comment>
<evidence type="ECO:0008006" key="4">
    <source>
        <dbReference type="Google" id="ProtNLM"/>
    </source>
</evidence>
<dbReference type="SUPFAM" id="SSF101478">
    <property type="entry name" value="ADP-ribosylglycohydrolase"/>
    <property type="match status" value="1"/>
</dbReference>